<dbReference type="EMBL" id="WPHG01000001">
    <property type="protein sequence ID" value="MVA96568.1"/>
    <property type="molecule type" value="Genomic_DNA"/>
</dbReference>
<organism evidence="4 5">
    <name type="scientific">Nitratireductor arenosus</name>
    <dbReference type="NCBI Taxonomy" id="2682096"/>
    <lineage>
        <taxon>Bacteria</taxon>
        <taxon>Pseudomonadati</taxon>
        <taxon>Pseudomonadota</taxon>
        <taxon>Alphaproteobacteria</taxon>
        <taxon>Hyphomicrobiales</taxon>
        <taxon>Phyllobacteriaceae</taxon>
        <taxon>Nitratireductor</taxon>
    </lineage>
</organism>
<accession>A0A844QEQ7</accession>
<dbReference type="GO" id="GO:0016651">
    <property type="term" value="F:oxidoreductase activity, acting on NAD(P)H"/>
    <property type="evidence" value="ECO:0007669"/>
    <property type="project" value="TreeGrafter"/>
</dbReference>
<dbReference type="InterPro" id="IPR013154">
    <property type="entry name" value="ADH-like_N"/>
</dbReference>
<dbReference type="InterPro" id="IPR013149">
    <property type="entry name" value="ADH-like_C"/>
</dbReference>
<dbReference type="SMART" id="SM00829">
    <property type="entry name" value="PKS_ER"/>
    <property type="match status" value="1"/>
</dbReference>
<dbReference type="InterPro" id="IPR036291">
    <property type="entry name" value="NAD(P)-bd_dom_sf"/>
</dbReference>
<dbReference type="SUPFAM" id="SSF51735">
    <property type="entry name" value="NAD(P)-binding Rossmann-fold domains"/>
    <property type="match status" value="1"/>
</dbReference>
<dbReference type="GO" id="GO:0070402">
    <property type="term" value="F:NADPH binding"/>
    <property type="evidence" value="ECO:0007669"/>
    <property type="project" value="TreeGrafter"/>
</dbReference>
<keyword evidence="2" id="KW-0560">Oxidoreductase</keyword>
<evidence type="ECO:0000256" key="2">
    <source>
        <dbReference type="ARBA" id="ARBA00023002"/>
    </source>
</evidence>
<dbReference type="NCBIfam" id="TIGR02824">
    <property type="entry name" value="quinone_pig3"/>
    <property type="match status" value="1"/>
</dbReference>
<dbReference type="PANTHER" id="PTHR48106:SF8">
    <property type="entry name" value="OS02G0805600 PROTEIN"/>
    <property type="match status" value="1"/>
</dbReference>
<dbReference type="RefSeq" id="WP_156711948.1">
    <property type="nucleotide sequence ID" value="NZ_WPHG01000001.1"/>
</dbReference>
<dbReference type="SUPFAM" id="SSF50129">
    <property type="entry name" value="GroES-like"/>
    <property type="match status" value="1"/>
</dbReference>
<sequence>MKVVEIAGFGGPDRLHPAERRVPVPGPGELLVRVVGAGVNRPDVAQRQGVYPPPPGATDLPGLEVAGHVAAVGPGTSRYAIGDAVTALTNGGGYAEYCVVSERAALPVPGAVDLLTAAAIPETMFTVWHNAFERGRLRAGESLLVHGGASGIGTMAIMMAKCLGACVIVTAGSDEKCGKCLALGADHAINYKADDFVGAVGRITGGRGADVILDMVGGGYLERNLAAIAVDGRIVQISFLEGMKPVVDLGLLMRKRASLTGSMLRSRSDDDKAMIAQAVEAWAWPHVEHGTIRPVIDTVFPLEAASEAHARMESGAHFGKVVLEVA</sequence>
<dbReference type="InterPro" id="IPR014189">
    <property type="entry name" value="Quinone_OxRdtase_PIG3"/>
</dbReference>
<proteinExistence type="predicted"/>
<evidence type="ECO:0000313" key="4">
    <source>
        <dbReference type="EMBL" id="MVA96568.1"/>
    </source>
</evidence>
<name>A0A844QEQ7_9HYPH</name>
<comment type="caution">
    <text evidence="4">The sequence shown here is derived from an EMBL/GenBank/DDBJ whole genome shotgun (WGS) entry which is preliminary data.</text>
</comment>
<dbReference type="CDD" id="cd05276">
    <property type="entry name" value="p53_inducible_oxidoreductase"/>
    <property type="match status" value="1"/>
</dbReference>
<dbReference type="InterPro" id="IPR011032">
    <property type="entry name" value="GroES-like_sf"/>
</dbReference>
<dbReference type="Pfam" id="PF00107">
    <property type="entry name" value="ADH_zinc_N"/>
    <property type="match status" value="1"/>
</dbReference>
<keyword evidence="1" id="KW-0521">NADP</keyword>
<dbReference type="PANTHER" id="PTHR48106">
    <property type="entry name" value="QUINONE OXIDOREDUCTASE PIG3-RELATED"/>
    <property type="match status" value="1"/>
</dbReference>
<keyword evidence="5" id="KW-1185">Reference proteome</keyword>
<evidence type="ECO:0000259" key="3">
    <source>
        <dbReference type="SMART" id="SM00829"/>
    </source>
</evidence>
<dbReference type="AlphaFoldDB" id="A0A844QEQ7"/>
<dbReference type="InterPro" id="IPR020843">
    <property type="entry name" value="ER"/>
</dbReference>
<dbReference type="Gene3D" id="3.90.180.10">
    <property type="entry name" value="Medium-chain alcohol dehydrogenases, catalytic domain"/>
    <property type="match status" value="1"/>
</dbReference>
<dbReference type="Gene3D" id="3.40.50.720">
    <property type="entry name" value="NAD(P)-binding Rossmann-like Domain"/>
    <property type="match status" value="1"/>
</dbReference>
<dbReference type="Proteomes" id="UP000463224">
    <property type="component" value="Unassembled WGS sequence"/>
</dbReference>
<gene>
    <name evidence="4" type="ORF">GN330_04805</name>
</gene>
<feature type="domain" description="Enoyl reductase (ER)" evidence="3">
    <location>
        <begin position="10"/>
        <end position="323"/>
    </location>
</feature>
<reference evidence="4 5" key="1">
    <citation type="submission" date="2019-12" db="EMBL/GenBank/DDBJ databases">
        <title>Nitratireductor arenosus sp. nov., Isolated from sea sand, Jeju island, South Korea.</title>
        <authorList>
            <person name="Kim W."/>
        </authorList>
    </citation>
    <scope>NUCLEOTIDE SEQUENCE [LARGE SCALE GENOMIC DNA]</scope>
    <source>
        <strain evidence="4 5">CAU 1489</strain>
    </source>
</reference>
<evidence type="ECO:0000313" key="5">
    <source>
        <dbReference type="Proteomes" id="UP000463224"/>
    </source>
</evidence>
<protein>
    <submittedName>
        <fullName evidence="4">Zinc-binding dehydrogenase</fullName>
    </submittedName>
</protein>
<dbReference type="Pfam" id="PF08240">
    <property type="entry name" value="ADH_N"/>
    <property type="match status" value="1"/>
</dbReference>
<evidence type="ECO:0000256" key="1">
    <source>
        <dbReference type="ARBA" id="ARBA00022857"/>
    </source>
</evidence>